<dbReference type="AlphaFoldDB" id="A0A0A5I198"/>
<dbReference type="EMBL" id="JRWP01000004">
    <property type="protein sequence ID" value="KGY10320.1"/>
    <property type="molecule type" value="Genomic_DNA"/>
</dbReference>
<dbReference type="Pfam" id="PF19795">
    <property type="entry name" value="DUF6279"/>
    <property type="match status" value="1"/>
</dbReference>
<gene>
    <name evidence="1" type="ORF">NM06_05270</name>
</gene>
<accession>A0A0A5I198</accession>
<dbReference type="PIRSF" id="PIRSF028200">
    <property type="entry name" value="UCP028200"/>
    <property type="match status" value="1"/>
</dbReference>
<organism evidence="1 2">
    <name type="scientific">Photobacterium sp. (strain ATCC 43367)</name>
    <dbReference type="NCBI Taxonomy" id="379097"/>
    <lineage>
        <taxon>Bacteria</taxon>
        <taxon>Pseudomonadati</taxon>
        <taxon>Pseudomonadota</taxon>
        <taxon>Gammaproteobacteria</taxon>
        <taxon>Vibrionales</taxon>
        <taxon>Vibrionaceae</taxon>
        <taxon>Vibrio</taxon>
        <taxon>Vibrio oreintalis group</taxon>
    </lineage>
</organism>
<comment type="caution">
    <text evidence="1">The sequence shown here is derived from an EMBL/GenBank/DDBJ whole genome shotgun (WGS) entry which is preliminary data.</text>
</comment>
<dbReference type="OrthoDB" id="5767052at2"/>
<proteinExistence type="predicted"/>
<reference evidence="1 2" key="1">
    <citation type="submission" date="2014-10" db="EMBL/GenBank/DDBJ databases">
        <title>Genome sequencing of Vibrio sinaloensis T08.</title>
        <authorList>
            <person name="Chan K.-G."/>
            <person name="Mohamad N.I."/>
        </authorList>
    </citation>
    <scope>NUCLEOTIDE SEQUENCE [LARGE SCALE GENOMIC DNA]</scope>
    <source>
        <strain evidence="1 2">T08</strain>
    </source>
</reference>
<evidence type="ECO:0008006" key="3">
    <source>
        <dbReference type="Google" id="ProtNLM"/>
    </source>
</evidence>
<name>A0A0A5I198_PHOS4</name>
<dbReference type="PROSITE" id="PS51257">
    <property type="entry name" value="PROKAR_LIPOPROTEIN"/>
    <property type="match status" value="1"/>
</dbReference>
<dbReference type="RefSeq" id="WP_038188665.1">
    <property type="nucleotide sequence ID" value="NZ_JRWP01000004.1"/>
</dbReference>
<dbReference type="STRING" id="379097.SE23_05135"/>
<evidence type="ECO:0000313" key="2">
    <source>
        <dbReference type="Proteomes" id="UP000030451"/>
    </source>
</evidence>
<protein>
    <recommendedName>
        <fullName evidence="3">Lipoprotein</fullName>
    </recommendedName>
</protein>
<sequence length="277" mass="32663">MMRSGLVTLMCCLLLVGCGTKFVYNNMDWLLIEYLEDYVDLNSDQESLIEQRVALLSEWHRSEEIPNYVEHLDELMTLDLKNLTAAQLNAQEEKLRAHTNRIVKRVAPDLAQLIHKLSDEQVDELMDNIRVRHSKYKAKYSQLNEEEVRQVYAERIAESMENWLGRLTKDQERLVEQWSNDLQITTSDWSDHQTNLRIRINQLLNQRSDLNATEREMNTLLVDSESLYSPMLRSKIEHNRDVATRYIVEIATQASDKQIEHYRKELSDWKEIALAIQ</sequence>
<evidence type="ECO:0000313" key="1">
    <source>
        <dbReference type="EMBL" id="KGY10320.1"/>
    </source>
</evidence>
<dbReference type="Proteomes" id="UP000030451">
    <property type="component" value="Unassembled WGS sequence"/>
</dbReference>
<dbReference type="InterPro" id="IPR016875">
    <property type="entry name" value="UCP028200"/>
</dbReference>